<dbReference type="EMBL" id="JBBJBU010000002">
    <property type="protein sequence ID" value="KAK7206490.1"/>
    <property type="molecule type" value="Genomic_DNA"/>
</dbReference>
<sequence length="609" mass="69885">MSKNKFVVRGLTWYPPRPTKDPSTGDTSRSSCSIEHLSNEVLLIIFAYCGPFTVAQCTRVNRRWNRLGNARLDTNSIYLSSDEGIYATLFTTKTCNQLLRRISPVVRCFDVASLSYSIIVNGPFPPFSRLVELKLGLNSIQNQRTVLQIVSSCQETLRSLTLDSTKRLTKRFAKRLAPYLTNLHSLFLTYSFGYTRKDDEFECTILLLRAPKELRNLRLPSDLKSLHFPIVQELIRQHLKTLEYLELQGSQFDREGLFRILGDLNVQTNTLSPSPLKLKRLHLSLCQNPYGATIWNRLRGSLTNLTYIDLSSWKDATGLSQFFRWTPKIEKISAWNMKGITDEVLLCIMHSCRYLKELNISDNTELTTSVLWQFIRSAPDSLRVLDLTRTSCVTDSVILELLNLSRKRSWEMFTKDPKNYVCRCNITFYVSGCKNLTSASSAFFFLQLSEFYLVRPGEIVVGSWPLASSEWFRKFSGFLSTDIQDASQFTSVVTPCYPHMSSSLFLFRDPDSESLRRTRLDIPMLMIKTLIEDIRLRKHLVRPATNIEMESLLKQYLANLTTFQDARFAICGFDRITERVFGDQVEAVLDGLGIKLAYEGEQENVDIAD</sequence>
<dbReference type="Pfam" id="PF00646">
    <property type="entry name" value="F-box"/>
    <property type="match status" value="1"/>
</dbReference>
<keyword evidence="4" id="KW-1185">Reference proteome</keyword>
<gene>
    <name evidence="3" type="ORF">BZA70DRAFT_265929</name>
</gene>
<dbReference type="Gene3D" id="3.80.10.10">
    <property type="entry name" value="Ribonuclease Inhibitor"/>
    <property type="match status" value="1"/>
</dbReference>
<comment type="caution">
    <text evidence="3">The sequence shown here is derived from an EMBL/GenBank/DDBJ whole genome shotgun (WGS) entry which is preliminary data.</text>
</comment>
<organism evidence="3 4">
    <name type="scientific">Myxozyma melibiosi</name>
    <dbReference type="NCBI Taxonomy" id="54550"/>
    <lineage>
        <taxon>Eukaryota</taxon>
        <taxon>Fungi</taxon>
        <taxon>Dikarya</taxon>
        <taxon>Ascomycota</taxon>
        <taxon>Saccharomycotina</taxon>
        <taxon>Lipomycetes</taxon>
        <taxon>Lipomycetales</taxon>
        <taxon>Lipomycetaceae</taxon>
        <taxon>Myxozyma</taxon>
    </lineage>
</organism>
<evidence type="ECO:0000256" key="1">
    <source>
        <dbReference type="SAM" id="MobiDB-lite"/>
    </source>
</evidence>
<dbReference type="InterPro" id="IPR032675">
    <property type="entry name" value="LRR_dom_sf"/>
</dbReference>
<dbReference type="Gene3D" id="1.20.1280.50">
    <property type="match status" value="1"/>
</dbReference>
<dbReference type="GeneID" id="90036504"/>
<proteinExistence type="predicted"/>
<protein>
    <recommendedName>
        <fullName evidence="2">F-box domain-containing protein</fullName>
    </recommendedName>
</protein>
<feature type="domain" description="F-box" evidence="2">
    <location>
        <begin position="34"/>
        <end position="67"/>
    </location>
</feature>
<accession>A0ABR1F9J6</accession>
<evidence type="ECO:0000259" key="2">
    <source>
        <dbReference type="Pfam" id="PF00646"/>
    </source>
</evidence>
<dbReference type="SUPFAM" id="SSF52047">
    <property type="entry name" value="RNI-like"/>
    <property type="match status" value="1"/>
</dbReference>
<reference evidence="3 4" key="1">
    <citation type="submission" date="2024-03" db="EMBL/GenBank/DDBJ databases">
        <title>Genome-scale model development and genomic sequencing of the oleaginous clade Lipomyces.</title>
        <authorList>
            <consortium name="Lawrence Berkeley National Laboratory"/>
            <person name="Czajka J.J."/>
            <person name="Han Y."/>
            <person name="Kim J."/>
            <person name="Mondo S.J."/>
            <person name="Hofstad B.A."/>
            <person name="Robles A."/>
            <person name="Haridas S."/>
            <person name="Riley R."/>
            <person name="LaButti K."/>
            <person name="Pangilinan J."/>
            <person name="Andreopoulos W."/>
            <person name="Lipzen A."/>
            <person name="Yan J."/>
            <person name="Wang M."/>
            <person name="Ng V."/>
            <person name="Grigoriev I.V."/>
            <person name="Spatafora J.W."/>
            <person name="Magnuson J.K."/>
            <person name="Baker S.E."/>
            <person name="Pomraning K.R."/>
        </authorList>
    </citation>
    <scope>NUCLEOTIDE SEQUENCE [LARGE SCALE GENOMIC DNA]</scope>
    <source>
        <strain evidence="3 4">Phaff 52-87</strain>
    </source>
</reference>
<evidence type="ECO:0000313" key="3">
    <source>
        <dbReference type="EMBL" id="KAK7206490.1"/>
    </source>
</evidence>
<dbReference type="SUPFAM" id="SSF81383">
    <property type="entry name" value="F-box domain"/>
    <property type="match status" value="1"/>
</dbReference>
<dbReference type="RefSeq" id="XP_064769523.1">
    <property type="nucleotide sequence ID" value="XM_064910992.1"/>
</dbReference>
<dbReference type="InterPro" id="IPR036047">
    <property type="entry name" value="F-box-like_dom_sf"/>
</dbReference>
<dbReference type="InterPro" id="IPR001810">
    <property type="entry name" value="F-box_dom"/>
</dbReference>
<evidence type="ECO:0000313" key="4">
    <source>
        <dbReference type="Proteomes" id="UP001498771"/>
    </source>
</evidence>
<dbReference type="Proteomes" id="UP001498771">
    <property type="component" value="Unassembled WGS sequence"/>
</dbReference>
<name>A0ABR1F9J6_9ASCO</name>
<feature type="region of interest" description="Disordered" evidence="1">
    <location>
        <begin position="1"/>
        <end position="29"/>
    </location>
</feature>